<comment type="caution">
    <text evidence="1">The sequence shown here is derived from an EMBL/GenBank/DDBJ whole genome shotgun (WGS) entry which is preliminary data.</text>
</comment>
<dbReference type="Proteomes" id="UP001189180">
    <property type="component" value="Unassembled WGS sequence"/>
</dbReference>
<reference evidence="1 2" key="1">
    <citation type="submission" date="2024-08" db="EMBL/GenBank/DDBJ databases">
        <authorList>
            <person name="Paterson S."/>
        </authorList>
    </citation>
    <scope>NUCLEOTIDE SEQUENCE [LARGE SCALE GENOMIC DNA]</scope>
</reference>
<organism evidence="1 2">
    <name type="scientific">Fasciola hepatica</name>
    <name type="common">Liver fluke</name>
    <dbReference type="NCBI Taxonomy" id="6192"/>
    <lineage>
        <taxon>Eukaryota</taxon>
        <taxon>Metazoa</taxon>
        <taxon>Spiralia</taxon>
        <taxon>Lophotrochozoa</taxon>
        <taxon>Platyhelminthes</taxon>
        <taxon>Trematoda</taxon>
        <taxon>Digenea</taxon>
        <taxon>Plagiorchiida</taxon>
        <taxon>Echinostomata</taxon>
        <taxon>Echinostomatoidea</taxon>
        <taxon>Fasciolidae</taxon>
        <taxon>Fasciola</taxon>
    </lineage>
</organism>
<evidence type="ECO:0000313" key="2">
    <source>
        <dbReference type="Proteomes" id="UP001189180"/>
    </source>
</evidence>
<dbReference type="PANTHER" id="PTHR47331">
    <property type="entry name" value="PHD-TYPE DOMAIN-CONTAINING PROTEIN"/>
    <property type="match status" value="1"/>
</dbReference>
<sequence length="675" mass="76958">MKRNEALGYVERVPVNTDSKMGIWYLPHHPVINPKKPNKLRVVFDCAAKFQGKSLNDRLLQGPDWTTPLIDVLCRFRLGKVALSADIREMFHQVKIPVGERDALRFLWWKGSDRENAVVNYRMTVHPFGAISSPFCANYALRESANKNGDLVHRTVVESVSRNFYVDDYLGSFDDVESALEQFRGLTRLLEEGGFHLTKWMSNASEVLKVIPYHEKVERVRDLDGSPLLIERTLGIQWDAETDDFVFELNVPELPITRRGILSAVSSLFDPLGFVSPWLLPGKILLQRLCRKKVDWDQSLDRGDRLDWEEFLNTLKKLGDIRIPRCLTPGHTTRTGELHAFSDASEVGYGAVLYGRWCAGDGQYTTRILFAKARVAPLKSVSIPRLELSAAVLAVRVVQAVKRCFDLYIWSVSFWTDSTIVLYYINNVRSRFSTFVANRLTIIHDESATHQWSHVRSGDNPADLCSRGANNFRKLDTWTRGPNFLQLPKQDWPVFELKPPTEFELEIKGVVIATNVVEASPILSRLVRFSSWMKTLRSLVWLTRFKISLLVMKGLRPSGRIPVGPIGPDELQAAEYDIFRMIQREAFAQELKRAEEVGLTNEDMPSPRGELKRLNPKLINGLLRVDGRLTNAHLNFDTKYPILLPARQPVVELMIQHVHATEGHAEESHVTSVIR</sequence>
<keyword evidence="2" id="KW-1185">Reference proteome</keyword>
<evidence type="ECO:0000313" key="1">
    <source>
        <dbReference type="EMBL" id="CAM0512717.1"/>
    </source>
</evidence>
<dbReference type="EMBL" id="CANUEZ050000238">
    <property type="protein sequence ID" value="CAM0512717.1"/>
    <property type="molecule type" value="Genomic_DNA"/>
</dbReference>
<accession>A0ABC9HGZ0</accession>
<evidence type="ECO:0008006" key="3">
    <source>
        <dbReference type="Google" id="ProtNLM"/>
    </source>
</evidence>
<dbReference type="SUPFAM" id="SSF56672">
    <property type="entry name" value="DNA/RNA polymerases"/>
    <property type="match status" value="1"/>
</dbReference>
<proteinExistence type="predicted"/>
<dbReference type="Pfam" id="PF05380">
    <property type="entry name" value="Peptidase_A17"/>
    <property type="match status" value="1"/>
</dbReference>
<name>A0ABC9HGZ0_FASHE</name>
<dbReference type="InterPro" id="IPR008042">
    <property type="entry name" value="Retrotrans_Pao"/>
</dbReference>
<gene>
    <name evidence="1" type="ORF">FHB240107_LOCUS11952</name>
</gene>
<dbReference type="InterPro" id="IPR043502">
    <property type="entry name" value="DNA/RNA_pol_sf"/>
</dbReference>
<protein>
    <recommendedName>
        <fullName evidence="3">Reverse transcriptase domain-containing protein</fullName>
    </recommendedName>
</protein>
<dbReference type="CDD" id="cd01644">
    <property type="entry name" value="RT_pepA17"/>
    <property type="match status" value="1"/>
</dbReference>
<dbReference type="AlphaFoldDB" id="A0ABC9HGZ0"/>